<sequence length="717" mass="74948">MKSFLRAAAATGVAAATLAAGISFGPAATADPAAVAAEASSGVPVQFASNEPRLYVGTPYYGYVDSFGNSRQASTAGDAIKYAAILRAVPTGQTTANGFPTYFIKAPNGNCVAHEHLADGGGSWDIITGLSCGTVGENGRWFLEPSKGLRLEDGYTVSTGFTPRGGQMAAIRGYATKDRWALFPETLGVWAKAVSVDIEAGTAQLADGVAPPAASSVEVSYEDKTGKTARFDEDVIDGTWSASLRNLKLGVTTVHLTAFDGAEVVAEADVEVDLPVTPLTAEATFGDELDEVATISGTATAETEVKLFHGEKQIASTTSLKDGSYSIPVNAPNMAGAFDLTVTQTIRGEDATPKELSIDYGAGVSITSPAQGVELQPGDQLAITGAAQKSSKIRVYEKGKPEAILAETTAGKTTDTYRVVLRDLEDREYQLVVDSLSKGYNHTTAELSVNPGKSVELDPATVTTESFTPGKTNTFEGTATKDATLRVVNRWGTDLLGKDVTVKTDGTWSFDRAVSASSTKFEFRLVQTKGNLSTTSEVFTIAADPAASLVDPTVTAPTAVVLGENNTFTGTATADASLKIVNASGTDLLGHPVTVTGSGDWTFDRVVSRSAKNFTFYIEQTKNGTSKKTGPYVINPADPAASLVDPTVTAPTAVVLGVNNTFTGTATADASLKIVNASGTDLLGHPVTVTGSGDWTFDRVVSWNAKNFTFYIEQTKN</sequence>
<accession>A0A850DP81</accession>
<dbReference type="RefSeq" id="WP_175325141.1">
    <property type="nucleotide sequence ID" value="NZ_JABMCG010000069.1"/>
</dbReference>
<evidence type="ECO:0008006" key="4">
    <source>
        <dbReference type="Google" id="ProtNLM"/>
    </source>
</evidence>
<dbReference type="Gene3D" id="2.60.40.10">
    <property type="entry name" value="Immunoglobulins"/>
    <property type="match status" value="1"/>
</dbReference>
<dbReference type="EMBL" id="JABMCG010000069">
    <property type="protein sequence ID" value="NUU27014.1"/>
    <property type="molecule type" value="Genomic_DNA"/>
</dbReference>
<proteinExistence type="predicted"/>
<dbReference type="AlphaFoldDB" id="A0A850DP81"/>
<comment type="caution">
    <text evidence="2">The sequence shown here is derived from an EMBL/GenBank/DDBJ whole genome shotgun (WGS) entry which is preliminary data.</text>
</comment>
<dbReference type="GO" id="GO:0005975">
    <property type="term" value="P:carbohydrate metabolic process"/>
    <property type="evidence" value="ECO:0007669"/>
    <property type="project" value="UniProtKB-ARBA"/>
</dbReference>
<feature type="chain" id="PRO_5032729751" description="Bacterial Ig domain-containing protein" evidence="1">
    <location>
        <begin position="31"/>
        <end position="717"/>
    </location>
</feature>
<organism evidence="2 3">
    <name type="scientific">Curtobacterium citreum</name>
    <dbReference type="NCBI Taxonomy" id="2036"/>
    <lineage>
        <taxon>Bacteria</taxon>
        <taxon>Bacillati</taxon>
        <taxon>Actinomycetota</taxon>
        <taxon>Actinomycetes</taxon>
        <taxon>Micrococcales</taxon>
        <taxon>Microbacteriaceae</taxon>
        <taxon>Curtobacterium</taxon>
    </lineage>
</organism>
<feature type="non-terminal residue" evidence="2">
    <location>
        <position position="717"/>
    </location>
</feature>
<protein>
    <recommendedName>
        <fullName evidence="4">Bacterial Ig domain-containing protein</fullName>
    </recommendedName>
</protein>
<evidence type="ECO:0000313" key="2">
    <source>
        <dbReference type="EMBL" id="NUU27014.1"/>
    </source>
</evidence>
<evidence type="ECO:0000256" key="1">
    <source>
        <dbReference type="SAM" id="SignalP"/>
    </source>
</evidence>
<reference evidence="2 3" key="1">
    <citation type="submission" date="2020-05" db="EMBL/GenBank/DDBJ databases">
        <title>Genome Sequencing of Type Strains.</title>
        <authorList>
            <person name="Lemaire J.F."/>
            <person name="Inderbitzin P."/>
            <person name="Gregorio O.A."/>
            <person name="Collins S.B."/>
            <person name="Wespe N."/>
            <person name="Knight-Connoni V."/>
        </authorList>
    </citation>
    <scope>NUCLEOTIDE SEQUENCE [LARGE SCALE GENOMIC DNA]</scope>
    <source>
        <strain evidence="2 3">DSM 20512</strain>
    </source>
</reference>
<name>A0A850DP81_9MICO</name>
<evidence type="ECO:0000313" key="3">
    <source>
        <dbReference type="Proteomes" id="UP000539146"/>
    </source>
</evidence>
<feature type="signal peptide" evidence="1">
    <location>
        <begin position="1"/>
        <end position="30"/>
    </location>
</feature>
<keyword evidence="1" id="KW-0732">Signal</keyword>
<dbReference type="Proteomes" id="UP000539146">
    <property type="component" value="Unassembled WGS sequence"/>
</dbReference>
<gene>
    <name evidence="2" type="ORF">HP467_02635</name>
</gene>
<dbReference type="InterPro" id="IPR013783">
    <property type="entry name" value="Ig-like_fold"/>
</dbReference>